<evidence type="ECO:0000313" key="3">
    <source>
        <dbReference type="EMBL" id="VYU45350.1"/>
    </source>
</evidence>
<dbReference type="SUPFAM" id="SSF55811">
    <property type="entry name" value="Nudix"/>
    <property type="match status" value="1"/>
</dbReference>
<proteinExistence type="predicted"/>
<dbReference type="PROSITE" id="PS00893">
    <property type="entry name" value="NUDIX_BOX"/>
    <property type="match status" value="1"/>
</dbReference>
<reference evidence="3" key="1">
    <citation type="submission" date="2019-11" db="EMBL/GenBank/DDBJ databases">
        <authorList>
            <person name="Feng L."/>
        </authorList>
    </citation>
    <scope>NUCLEOTIDE SEQUENCE</scope>
    <source>
        <strain evidence="3">IbartlettiiLFYP30</strain>
    </source>
</reference>
<keyword evidence="3" id="KW-0413">Isomerase</keyword>
<gene>
    <name evidence="3" type="primary">idi_3</name>
    <name evidence="3" type="ORF">IBLFYP30_02743</name>
</gene>
<dbReference type="Pfam" id="PF00293">
    <property type="entry name" value="NUDIX"/>
    <property type="match status" value="1"/>
</dbReference>
<name>A0A6N3EZY7_9FIRM</name>
<dbReference type="EMBL" id="CACRUE010000039">
    <property type="protein sequence ID" value="VYU45350.1"/>
    <property type="molecule type" value="Genomic_DNA"/>
</dbReference>
<dbReference type="PANTHER" id="PTHR10885">
    <property type="entry name" value="ISOPENTENYL-DIPHOSPHATE DELTA-ISOMERASE"/>
    <property type="match status" value="1"/>
</dbReference>
<evidence type="ECO:0000256" key="1">
    <source>
        <dbReference type="ARBA" id="ARBA00022801"/>
    </source>
</evidence>
<dbReference type="RefSeq" id="WP_138342550.1">
    <property type="nucleotide sequence ID" value="NZ_CABIXZ010000001.1"/>
</dbReference>
<dbReference type="EC" id="5.3.3.2" evidence="3"/>
<dbReference type="GO" id="GO:0016787">
    <property type="term" value="F:hydrolase activity"/>
    <property type="evidence" value="ECO:0007669"/>
    <property type="project" value="UniProtKB-KW"/>
</dbReference>
<dbReference type="InterPro" id="IPR015797">
    <property type="entry name" value="NUDIX_hydrolase-like_dom_sf"/>
</dbReference>
<dbReference type="InterPro" id="IPR000086">
    <property type="entry name" value="NUDIX_hydrolase_dom"/>
</dbReference>
<protein>
    <submittedName>
        <fullName evidence="3">Isopentenyl-diphosphate Delta-isomerase</fullName>
        <ecNumber evidence="3">5.3.3.2</ecNumber>
    </submittedName>
</protein>
<evidence type="ECO:0000259" key="2">
    <source>
        <dbReference type="PROSITE" id="PS51462"/>
    </source>
</evidence>
<feature type="domain" description="Nudix hydrolase" evidence="2">
    <location>
        <begin position="28"/>
        <end position="165"/>
    </location>
</feature>
<accession>A0A6N3EZY7</accession>
<sequence length="192" mass="22491">MEEILDIFNDKLEIIGQDTRKNVHRKGLLHQVVHCWAIEDSKDGRFVYMQQRAEFKDFPLLFDITVGGHIDSGENIENAMIREIKEEIGLDLKIEDLKYEGTQVRDTSSGDFLDKEICRIFTYTSDKPIKFDIGVEVKKMVKVREQEFIDVFLNGKEGLNIINLDDNSEEYKTKKDFCNFGREYEQIINNIK</sequence>
<dbReference type="InterPro" id="IPR020084">
    <property type="entry name" value="NUDIX_hydrolase_CS"/>
</dbReference>
<keyword evidence="1" id="KW-0378">Hydrolase</keyword>
<dbReference type="AlphaFoldDB" id="A0A6N3EZY7"/>
<dbReference type="CDD" id="cd04692">
    <property type="entry name" value="NUDIX_Hydrolase"/>
    <property type="match status" value="1"/>
</dbReference>
<dbReference type="Gene3D" id="3.90.79.10">
    <property type="entry name" value="Nucleoside Triphosphate Pyrophosphohydrolase"/>
    <property type="match status" value="1"/>
</dbReference>
<organism evidence="3">
    <name type="scientific">Intestinibacter bartlettii</name>
    <dbReference type="NCBI Taxonomy" id="261299"/>
    <lineage>
        <taxon>Bacteria</taxon>
        <taxon>Bacillati</taxon>
        <taxon>Bacillota</taxon>
        <taxon>Clostridia</taxon>
        <taxon>Peptostreptococcales</taxon>
        <taxon>Peptostreptococcaceae</taxon>
        <taxon>Intestinibacter</taxon>
    </lineage>
</organism>
<dbReference type="PROSITE" id="PS51462">
    <property type="entry name" value="NUDIX"/>
    <property type="match status" value="1"/>
</dbReference>
<dbReference type="PANTHER" id="PTHR10885:SF0">
    <property type="entry name" value="ISOPENTENYL-DIPHOSPHATE DELTA-ISOMERASE"/>
    <property type="match status" value="1"/>
</dbReference>
<dbReference type="GO" id="GO:0004452">
    <property type="term" value="F:isopentenyl-diphosphate delta-isomerase activity"/>
    <property type="evidence" value="ECO:0007669"/>
    <property type="project" value="UniProtKB-EC"/>
</dbReference>